<evidence type="ECO:0000256" key="5">
    <source>
        <dbReference type="PROSITE-ProRule" id="PRU00069"/>
    </source>
</evidence>
<feature type="compositionally biased region" description="Polar residues" evidence="7">
    <location>
        <begin position="695"/>
        <end position="723"/>
    </location>
</feature>
<dbReference type="InterPro" id="IPR036872">
    <property type="entry name" value="CH_dom_sf"/>
</dbReference>
<feature type="compositionally biased region" description="Low complexity" evidence="7">
    <location>
        <begin position="16"/>
        <end position="33"/>
    </location>
</feature>
<feature type="compositionally biased region" description="Polar residues" evidence="7">
    <location>
        <begin position="39"/>
        <end position="64"/>
    </location>
</feature>
<keyword evidence="2" id="KW-0217">Developmental protein</keyword>
<feature type="coiled-coil region" evidence="6">
    <location>
        <begin position="811"/>
        <end position="859"/>
    </location>
</feature>
<evidence type="ECO:0000256" key="6">
    <source>
        <dbReference type="SAM" id="Coils"/>
    </source>
</evidence>
<feature type="compositionally biased region" description="Pro residues" evidence="7">
    <location>
        <begin position="245"/>
        <end position="257"/>
    </location>
</feature>
<dbReference type="OrthoDB" id="10007451at2759"/>
<feature type="domain" description="DIX" evidence="9">
    <location>
        <begin position="999"/>
        <end position="1080"/>
    </location>
</feature>
<dbReference type="CDD" id="cd21213">
    <property type="entry name" value="CH_DIXDC1"/>
    <property type="match status" value="1"/>
</dbReference>
<dbReference type="Pfam" id="PF00307">
    <property type="entry name" value="CH"/>
    <property type="match status" value="1"/>
</dbReference>
<feature type="region of interest" description="Disordered" evidence="7">
    <location>
        <begin position="16"/>
        <end position="181"/>
    </location>
</feature>
<evidence type="ECO:0000313" key="10">
    <source>
        <dbReference type="EMBL" id="CDW47704.1"/>
    </source>
</evidence>
<dbReference type="SMART" id="SM00033">
    <property type="entry name" value="CH"/>
    <property type="match status" value="1"/>
</dbReference>
<dbReference type="Gene3D" id="1.10.418.10">
    <property type="entry name" value="Calponin-like domain"/>
    <property type="match status" value="1"/>
</dbReference>
<comment type="subcellular location">
    <subcellularLocation>
        <location evidence="1">Cytoplasm</location>
    </subcellularLocation>
</comment>
<dbReference type="SUPFAM" id="SSF47576">
    <property type="entry name" value="Calponin-homology domain, CH-domain"/>
    <property type="match status" value="1"/>
</dbReference>
<evidence type="ECO:0000259" key="8">
    <source>
        <dbReference type="PROSITE" id="PS50021"/>
    </source>
</evidence>
<feature type="compositionally biased region" description="Polar residues" evidence="7">
    <location>
        <begin position="417"/>
        <end position="460"/>
    </location>
</feature>
<feature type="domain" description="Calponin-homology (CH)" evidence="8">
    <location>
        <begin position="282"/>
        <end position="389"/>
    </location>
</feature>
<accession>A0A0K2VB23</accession>
<dbReference type="Pfam" id="PF00778">
    <property type="entry name" value="DIX"/>
    <property type="match status" value="1"/>
</dbReference>
<dbReference type="InterPro" id="IPR029071">
    <property type="entry name" value="Ubiquitin-like_domsf"/>
</dbReference>
<name>A0A0K2VB23_LEPSM</name>
<feature type="region of interest" description="Disordered" evidence="7">
    <location>
        <begin position="391"/>
        <end position="492"/>
    </location>
</feature>
<feature type="region of interest" description="Disordered" evidence="7">
    <location>
        <begin position="239"/>
        <end position="267"/>
    </location>
</feature>
<feature type="region of interest" description="Disordered" evidence="7">
    <location>
        <begin position="630"/>
        <end position="723"/>
    </location>
</feature>
<evidence type="ECO:0000256" key="3">
    <source>
        <dbReference type="ARBA" id="ARBA00022490"/>
    </source>
</evidence>
<dbReference type="AlphaFoldDB" id="A0A0K2VB23"/>
<dbReference type="InterPro" id="IPR001715">
    <property type="entry name" value="CH_dom"/>
</dbReference>
<dbReference type="InterPro" id="IPR001158">
    <property type="entry name" value="DIX"/>
</dbReference>
<protein>
    <submittedName>
        <fullName evidence="10">Dixinlike [Alligator sinensis]</fullName>
    </submittedName>
</protein>
<dbReference type="InterPro" id="IPR038207">
    <property type="entry name" value="DIX_dom_sf"/>
</dbReference>
<feature type="compositionally biased region" description="Basic and acidic residues" evidence="7">
    <location>
        <begin position="683"/>
        <end position="693"/>
    </location>
</feature>
<sequence>DIQFIYFLHRLANSNAPISQQQQPQINSRRSNNVPPSRLNLSTEHIYSSSNNHQDRLNSSFNHHPSSSTQNISSNNNNINPKQQQPPSMKSGWRQQHSAADLESVLPSDSLYSAADDGKRRTNGSGGGGMAHWSSHGYLPKTESEVQKNSNFKKGQQQQPQPLSLPPHVNNQFHGKVEDGGERKYFSVRGFSDMRSKHSGEEERIDSSKYYSVDARYHADKALPQDVRAKLKENIRPQQQTLQYPPYPAPPPPPPKPNNIEKSGNLQSSKGLGGSVSWLEWTQQLQAYVAWVNSQLRKRPDLKPVQDLRCDLQSGEVLAQLIDIISGEKIAGIQYNPESLQGMRENLDRILQFMHSKRIRMHQITSKEILEGNLKAVMRLILALAAHYKPQSVRHHEQNGGVGNHRKEEEQKHVAKSTVQNYKGSMQNSSVPLSTGTDSPLNHTQESVSDGLSNNNNQPGSGIKRTPSLNESHYSHSSKDRLGPDPEPSQIYENLSSSTETEKLIVEEAMASATTQTEAESPLRPNMKREGSFVRTGSGRKLPKIPSNEVSPSKKQPLGDPLKSKPKALEFWESIEETMDRSDFRYNTIHRMSMGRRILPKPPSVRCHSLDRSMSGADIRHYEEDKLYSLDSNGYSDKKSEDFVSPPTPRKKIPADGCSLQSGGSSGDGIVQEESTSSASSRGEVEGSSDHHASPPTSVIGNGEPSQPWSSSYRQSNKWSAPSPVSQEYLKELSSDKYNPKYPCRVGDGRQSECSSLDGSSSGHQIPYDVLLQDLTQAKRQLMELHSLDNGSYDGGFSKHSSSRLNESSDIKQLKQNLVRTTLVKQNLEFEKSDLIRKIEDLEKEVNGIRSDVNDREKTIQKLQLQQNNGFSAKMMLSDHQLKTFYDEELNFAKDAIANLRTSFNEADPNQHILDTLEQCISVIIEKIQNLDSGNGGAIVSDKAPPLLPSSNRVNQSNRLNSILKPAIDGNALKTISTNHTNNNINNNVPTNNSNITHPPSTKILYFTNKSVTPFMSTVSKRIGEIVLRDFKNIFDRPGFYRYHFKTMDQEFGMVKEEISDDETILPGTEGKIVVWVEED</sequence>
<feature type="region of interest" description="Disordered" evidence="7">
    <location>
        <begin position="737"/>
        <end position="760"/>
    </location>
</feature>
<dbReference type="Gene3D" id="2.40.240.130">
    <property type="match status" value="1"/>
</dbReference>
<evidence type="ECO:0000256" key="7">
    <source>
        <dbReference type="SAM" id="MobiDB-lite"/>
    </source>
</evidence>
<organism evidence="10">
    <name type="scientific">Lepeophtheirus salmonis</name>
    <name type="common">Salmon louse</name>
    <name type="synonym">Caligus salmonis</name>
    <dbReference type="NCBI Taxonomy" id="72036"/>
    <lineage>
        <taxon>Eukaryota</taxon>
        <taxon>Metazoa</taxon>
        <taxon>Ecdysozoa</taxon>
        <taxon>Arthropoda</taxon>
        <taxon>Crustacea</taxon>
        <taxon>Multicrustacea</taxon>
        <taxon>Hexanauplia</taxon>
        <taxon>Copepoda</taxon>
        <taxon>Siphonostomatoida</taxon>
        <taxon>Caligidae</taxon>
        <taxon>Lepeophtheirus</taxon>
    </lineage>
</organism>
<keyword evidence="4 5" id="KW-0879">Wnt signaling pathway</keyword>
<evidence type="ECO:0000259" key="9">
    <source>
        <dbReference type="PROSITE" id="PS50841"/>
    </source>
</evidence>
<proteinExistence type="predicted"/>
<keyword evidence="3" id="KW-0963">Cytoplasm</keyword>
<dbReference type="PANTHER" id="PTHR10878">
    <property type="entry name" value="SEGMENT POLARITY PROTEIN DISHEVELLED"/>
    <property type="match status" value="1"/>
</dbReference>
<keyword evidence="6" id="KW-0175">Coiled coil</keyword>
<feature type="region of interest" description="Disordered" evidence="7">
    <location>
        <begin position="511"/>
        <end position="564"/>
    </location>
</feature>
<evidence type="ECO:0000256" key="2">
    <source>
        <dbReference type="ARBA" id="ARBA00022473"/>
    </source>
</evidence>
<feature type="compositionally biased region" description="Basic and acidic residues" evidence="7">
    <location>
        <begin position="473"/>
        <end position="484"/>
    </location>
</feature>
<dbReference type="FunFam" id="2.40.240.130:FF:000001">
    <property type="entry name" value="Segment polarity protein dishevelled homolog DVL-1"/>
    <property type="match status" value="1"/>
</dbReference>
<dbReference type="GO" id="GO:0005829">
    <property type="term" value="C:cytosol"/>
    <property type="evidence" value="ECO:0007669"/>
    <property type="project" value="TreeGrafter"/>
</dbReference>
<feature type="non-terminal residue" evidence="10">
    <location>
        <position position="1"/>
    </location>
</feature>
<dbReference type="PANTHER" id="PTHR10878:SF22">
    <property type="entry name" value="DIXIN"/>
    <property type="match status" value="1"/>
</dbReference>
<dbReference type="InterPro" id="IPR015506">
    <property type="entry name" value="Dsh/Dvl-rel"/>
</dbReference>
<reference evidence="10" key="1">
    <citation type="submission" date="2014-05" db="EMBL/GenBank/DDBJ databases">
        <authorList>
            <person name="Chronopoulou M."/>
        </authorList>
    </citation>
    <scope>NUCLEOTIDE SEQUENCE</scope>
    <source>
        <tissue evidence="10">Whole organism</tissue>
    </source>
</reference>
<dbReference type="PROSITE" id="PS50021">
    <property type="entry name" value="CH"/>
    <property type="match status" value="1"/>
</dbReference>
<dbReference type="EMBL" id="HACA01030343">
    <property type="protein sequence ID" value="CDW47704.1"/>
    <property type="molecule type" value="Transcribed_RNA"/>
</dbReference>
<evidence type="ECO:0000256" key="4">
    <source>
        <dbReference type="ARBA" id="ARBA00022687"/>
    </source>
</evidence>
<evidence type="ECO:0000256" key="1">
    <source>
        <dbReference type="ARBA" id="ARBA00004496"/>
    </source>
</evidence>
<dbReference type="SUPFAM" id="SSF54236">
    <property type="entry name" value="Ubiquitin-like"/>
    <property type="match status" value="1"/>
</dbReference>
<feature type="compositionally biased region" description="Low complexity" evidence="7">
    <location>
        <begin position="65"/>
        <end position="88"/>
    </location>
</feature>
<dbReference type="SMART" id="SM00021">
    <property type="entry name" value="DAX"/>
    <property type="match status" value="1"/>
</dbReference>
<dbReference type="GO" id="GO:0060070">
    <property type="term" value="P:canonical Wnt signaling pathway"/>
    <property type="evidence" value="ECO:0007669"/>
    <property type="project" value="TreeGrafter"/>
</dbReference>
<dbReference type="PROSITE" id="PS50841">
    <property type="entry name" value="DIX"/>
    <property type="match status" value="1"/>
</dbReference>